<comment type="caution">
    <text evidence="2">The sequence shown here is derived from an EMBL/GenBank/DDBJ whole genome shotgun (WGS) entry which is preliminary data.</text>
</comment>
<feature type="compositionally biased region" description="Polar residues" evidence="1">
    <location>
        <begin position="1373"/>
        <end position="1385"/>
    </location>
</feature>
<proteinExistence type="predicted"/>
<feature type="compositionally biased region" description="Polar residues" evidence="1">
    <location>
        <begin position="251"/>
        <end position="266"/>
    </location>
</feature>
<gene>
    <name evidence="2" type="ORF">BOTCAL_0084g00250</name>
</gene>
<protein>
    <recommendedName>
        <fullName evidence="4">Fungal N-terminal domain-containing protein</fullName>
    </recommendedName>
</protein>
<name>A0A4Y8D7U7_9HELO</name>
<organism evidence="2 3">
    <name type="scientific">Botryotinia calthae</name>
    <dbReference type="NCBI Taxonomy" id="38488"/>
    <lineage>
        <taxon>Eukaryota</taxon>
        <taxon>Fungi</taxon>
        <taxon>Dikarya</taxon>
        <taxon>Ascomycota</taxon>
        <taxon>Pezizomycotina</taxon>
        <taxon>Leotiomycetes</taxon>
        <taxon>Helotiales</taxon>
        <taxon>Sclerotiniaceae</taxon>
        <taxon>Botryotinia</taxon>
    </lineage>
</organism>
<feature type="compositionally biased region" description="Polar residues" evidence="1">
    <location>
        <begin position="1423"/>
        <end position="1437"/>
    </location>
</feature>
<feature type="region of interest" description="Disordered" evidence="1">
    <location>
        <begin position="1211"/>
        <end position="1473"/>
    </location>
</feature>
<accession>A0A4Y8D7U7</accession>
<feature type="compositionally biased region" description="Basic and acidic residues" evidence="1">
    <location>
        <begin position="1076"/>
        <end position="1085"/>
    </location>
</feature>
<feature type="compositionally biased region" description="Basic and acidic residues" evidence="1">
    <location>
        <begin position="911"/>
        <end position="921"/>
    </location>
</feature>
<feature type="compositionally biased region" description="Basic and acidic residues" evidence="1">
    <location>
        <begin position="894"/>
        <end position="904"/>
    </location>
</feature>
<reference evidence="2 3" key="1">
    <citation type="submission" date="2017-11" db="EMBL/GenBank/DDBJ databases">
        <title>Comparative genomics of Botrytis spp.</title>
        <authorList>
            <person name="Valero-Jimenez C.A."/>
            <person name="Tapia P."/>
            <person name="Veloso J."/>
            <person name="Silva-Moreno E."/>
            <person name="Staats M."/>
            <person name="Valdes J.H."/>
            <person name="Van Kan J.A.L."/>
        </authorList>
    </citation>
    <scope>NUCLEOTIDE SEQUENCE [LARGE SCALE GENOMIC DNA]</scope>
    <source>
        <strain evidence="2 3">MUCL2830</strain>
    </source>
</reference>
<dbReference type="Proteomes" id="UP000297299">
    <property type="component" value="Unassembled WGS sequence"/>
</dbReference>
<evidence type="ECO:0008006" key="4">
    <source>
        <dbReference type="Google" id="ProtNLM"/>
    </source>
</evidence>
<evidence type="ECO:0000256" key="1">
    <source>
        <dbReference type="SAM" id="MobiDB-lite"/>
    </source>
</evidence>
<feature type="compositionally biased region" description="Pro residues" evidence="1">
    <location>
        <begin position="1065"/>
        <end position="1074"/>
    </location>
</feature>
<dbReference type="STRING" id="38488.A0A4Y8D7U7"/>
<dbReference type="OrthoDB" id="3565414at2759"/>
<feature type="region of interest" description="Disordered" evidence="1">
    <location>
        <begin position="1123"/>
        <end position="1148"/>
    </location>
</feature>
<feature type="region of interest" description="Disordered" evidence="1">
    <location>
        <begin position="357"/>
        <end position="458"/>
    </location>
</feature>
<feature type="compositionally biased region" description="Basic and acidic residues" evidence="1">
    <location>
        <begin position="357"/>
        <end position="372"/>
    </location>
</feature>
<feature type="region of interest" description="Disordered" evidence="1">
    <location>
        <begin position="234"/>
        <end position="322"/>
    </location>
</feature>
<feature type="compositionally biased region" description="Low complexity" evidence="1">
    <location>
        <begin position="1335"/>
        <end position="1349"/>
    </location>
</feature>
<sequence>MDPITILGAASSAVGIASFGIQLAQVLSKFISDVRSAAHALQAILESIKSVSATMKHINEFLEKEFRNMKKGNKASLFSSEAITDIQMTTDQRLKIFWRVEAWIIDRDDSQELEIKLMSRLDDFKNQLKTSKNKQVPVLNLNKSFAKVRRLSMRDRLQWPFSEPKLEQYNTQLHRLQAHLTLMLQVITVCALQRKPGIGYVEINSIHEIYEMIPQTAADSEIFGIKLDISGRREVGRSNSSRIADDDTKSRLSSRFTPSDFRSNNGEYAHRPRNRTPVRVPPESIYMGTTRRGRGPQTSTDSYEPLPTRTFVSKSPRATSRRRYSHNTDIFLDDSTIIGSTASSKAKTNAALKHIAHDKAKADKIPKADTSLEPRNFTSFVDDSLKPRSAGTGDGRNSEHIRNQETSSGGDREDTNRTSLPFPASHVHKSTSTEEETFDSTLNSNNHTNSNPPRQNSTKDDIEQIHLSMNDTNGIKTGSEVETNNDNTLARHIHITLSPAPAHHKLAAKELQPTNQLQGENVGSIPEKENDDFQAGILKSNAITRAEEQEFTISISTEISDLTPSDVRSSILGSSIKNGIRRIFQRDHFTTEDMEHMFSTGCFITAFLVKGKEYHQIPSPGHFRLRKAQLDAIISGGPGPTWWKDFCFLEADEITSIEEILKPRSGFRKTVVRLKQIRKIRFRMWSHPRKVLVAIIINEPSGQLDLLLETSQARFFDTLTSFESRVEEPIVTDSGISIQYLVYSIHPGPGEDWLWAHITPQSFAKAEIIRRIEELNKRGESVIIKKIALQRLQQEQIGIIINAKNESDLSISWELALLDVLYQDSLAINREKIVRAITVYLVSGAEPTKAPAENLDKAENFNIESKSIQNADEVRVARAEPSVMFAETESQILNRERKEEENSRTKQNKIYKTDNKSKPELPKPLFGDLNNNSEFTFGSSNINIGYKPDHQTPLFGSSNTNTELFSNPPTNPQIWQGYAGSQSPTQFAQSHNGPPVPYGYPYYPPQSAYPHVYPAPNLVGSPPVMSETAGHSSPYAYASTMSYTNPLNPKLNHDSHRQAREEMLPPSPVSPSPPRRYAETNRESRSPYPEYYDSRSYDPHSTDYEDGKDIVRQLLLKWTPAGEEQTDENILTGSRGLDDNSSHYSNGSKSWETADMDDLQLPFPVPISENNISRLADDFFRPEHSAHVSGIKQVRKKARLVVSEDVPPLAAGSERSMASHWSHVESEVDQKNRKRKGKQVVIESEPGPPPTSPVGDIVDDSWGWSPSKKGKKKKKGNAVFDWGSPETVIAEENKDVAVDADDDWVSSFWKSQKDKMKKASAVQDLNSNRKDHDNSAAGSGQEESGMGSSDQTNDAGKREGATDVLGAEGENAAPTTVDFQQTNISKIIPGIGEPFSSTNAPEQESIVDEISPMPLPGDLEAPSKSQNKSSENNPQTQTKKKVLLMAEPMYMEDANEGSGRPLLGTRRSATTTF</sequence>
<feature type="region of interest" description="Disordered" evidence="1">
    <location>
        <begin position="1046"/>
        <end position="1105"/>
    </location>
</feature>
<dbReference type="EMBL" id="PHWZ01000084">
    <property type="protein sequence ID" value="TEY73046.1"/>
    <property type="molecule type" value="Genomic_DNA"/>
</dbReference>
<keyword evidence="3" id="KW-1185">Reference proteome</keyword>
<evidence type="ECO:0000313" key="2">
    <source>
        <dbReference type="EMBL" id="TEY73046.1"/>
    </source>
</evidence>
<feature type="compositionally biased region" description="Basic and acidic residues" evidence="1">
    <location>
        <begin position="1222"/>
        <end position="1231"/>
    </location>
</feature>
<evidence type="ECO:0000313" key="3">
    <source>
        <dbReference type="Proteomes" id="UP000297299"/>
    </source>
</evidence>
<feature type="compositionally biased region" description="Basic and acidic residues" evidence="1">
    <location>
        <begin position="1092"/>
        <end position="1105"/>
    </location>
</feature>
<feature type="compositionally biased region" description="Basic and acidic residues" evidence="1">
    <location>
        <begin position="1051"/>
        <end position="1063"/>
    </location>
</feature>
<feature type="compositionally biased region" description="Low complexity" evidence="1">
    <location>
        <begin position="439"/>
        <end position="451"/>
    </location>
</feature>
<feature type="region of interest" description="Disordered" evidence="1">
    <location>
        <begin position="893"/>
        <end position="922"/>
    </location>
</feature>